<feature type="transmembrane region" description="Helical" evidence="1">
    <location>
        <begin position="266"/>
        <end position="284"/>
    </location>
</feature>
<accession>A0ABW3IA93</accession>
<keyword evidence="4" id="KW-1185">Reference proteome</keyword>
<keyword evidence="1" id="KW-0472">Membrane</keyword>
<reference evidence="4" key="1">
    <citation type="journal article" date="2019" name="Int. J. Syst. Evol. Microbiol.">
        <title>The Global Catalogue of Microorganisms (GCM) 10K type strain sequencing project: providing services to taxonomists for standard genome sequencing and annotation.</title>
        <authorList>
            <consortium name="The Broad Institute Genomics Platform"/>
            <consortium name="The Broad Institute Genome Sequencing Center for Infectious Disease"/>
            <person name="Wu L."/>
            <person name="Ma J."/>
        </authorList>
    </citation>
    <scope>NUCLEOTIDE SEQUENCE [LARGE SCALE GENOMIC DNA]</scope>
    <source>
        <strain evidence="4">CCUG 61707</strain>
    </source>
</reference>
<dbReference type="Pfam" id="PF00892">
    <property type="entry name" value="EamA"/>
    <property type="match status" value="2"/>
</dbReference>
<proteinExistence type="predicted"/>
<organism evidence="3 4">
    <name type="scientific">Seminibacterium arietis</name>
    <dbReference type="NCBI Taxonomy" id="1173502"/>
    <lineage>
        <taxon>Bacteria</taxon>
        <taxon>Pseudomonadati</taxon>
        <taxon>Pseudomonadota</taxon>
        <taxon>Gammaproteobacteria</taxon>
        <taxon>Pasteurellales</taxon>
        <taxon>Pasteurellaceae</taxon>
        <taxon>Seminibacterium</taxon>
    </lineage>
</organism>
<feature type="domain" description="EamA" evidence="2">
    <location>
        <begin position="15"/>
        <end position="151"/>
    </location>
</feature>
<feature type="transmembrane region" description="Helical" evidence="1">
    <location>
        <begin position="78"/>
        <end position="101"/>
    </location>
</feature>
<dbReference type="InterPro" id="IPR037185">
    <property type="entry name" value="EmrE-like"/>
</dbReference>
<sequence length="312" mass="35414">MNLFRKKVKKNLIHLGYFCGLLSGLLWAIAGISYEKLYTDFPMFNAFALNIIILFIAEFVLLLLICSYLAKEKLLPHLNYISVIAVIGGLCGGPIGMLFYLQSLQSIGVSYTATISISYPIIASILSIKFLSVKTSKKTIFSFILIILLIIPIMYQDEKVDISYWGIFFALFCALCWAVEIVISSYVMRYYQSEQTYLFRQAGSSLGYFIIIIFQLVYGSYFVPLDFNVFNDINLWKLELIVILSSGFSYFFYYKAIGILNPIRAMALNITYSLWAVILSAVIFSKEISMILIAIGFVVLVNVFIVARGEKK</sequence>
<keyword evidence="1" id="KW-0812">Transmembrane</keyword>
<evidence type="ECO:0000259" key="2">
    <source>
        <dbReference type="Pfam" id="PF00892"/>
    </source>
</evidence>
<feature type="transmembrane region" description="Helical" evidence="1">
    <location>
        <begin position="46"/>
        <end position="66"/>
    </location>
</feature>
<comment type="caution">
    <text evidence="3">The sequence shown here is derived from an EMBL/GenBank/DDBJ whole genome shotgun (WGS) entry which is preliminary data.</text>
</comment>
<feature type="transmembrane region" description="Helical" evidence="1">
    <location>
        <begin position="107"/>
        <end position="128"/>
    </location>
</feature>
<feature type="domain" description="EamA" evidence="2">
    <location>
        <begin position="165"/>
        <end position="306"/>
    </location>
</feature>
<gene>
    <name evidence="3" type="ORF">ACFQ02_08105</name>
</gene>
<keyword evidence="1" id="KW-1133">Transmembrane helix</keyword>
<dbReference type="PANTHER" id="PTHR22911">
    <property type="entry name" value="ACYL-MALONYL CONDENSING ENZYME-RELATED"/>
    <property type="match status" value="1"/>
</dbReference>
<dbReference type="Proteomes" id="UP001596996">
    <property type="component" value="Unassembled WGS sequence"/>
</dbReference>
<dbReference type="EMBL" id="JBHTJN010000012">
    <property type="protein sequence ID" value="MFD0966801.1"/>
    <property type="molecule type" value="Genomic_DNA"/>
</dbReference>
<name>A0ABW3IA93_9PAST</name>
<protein>
    <submittedName>
        <fullName evidence="3">DMT family transporter</fullName>
    </submittedName>
</protein>
<dbReference type="PANTHER" id="PTHR22911:SF137">
    <property type="entry name" value="SOLUTE CARRIER FAMILY 35 MEMBER G2-RELATED"/>
    <property type="match status" value="1"/>
</dbReference>
<feature type="transmembrane region" description="Helical" evidence="1">
    <location>
        <begin position="140"/>
        <end position="156"/>
    </location>
</feature>
<dbReference type="RefSeq" id="WP_380821575.1">
    <property type="nucleotide sequence ID" value="NZ_JBHTJN010000012.1"/>
</dbReference>
<dbReference type="InterPro" id="IPR000620">
    <property type="entry name" value="EamA_dom"/>
</dbReference>
<evidence type="ECO:0000313" key="4">
    <source>
        <dbReference type="Proteomes" id="UP001596996"/>
    </source>
</evidence>
<dbReference type="SUPFAM" id="SSF103481">
    <property type="entry name" value="Multidrug resistance efflux transporter EmrE"/>
    <property type="match status" value="2"/>
</dbReference>
<evidence type="ECO:0000313" key="3">
    <source>
        <dbReference type="EMBL" id="MFD0966801.1"/>
    </source>
</evidence>
<feature type="transmembrane region" description="Helical" evidence="1">
    <location>
        <begin position="205"/>
        <end position="223"/>
    </location>
</feature>
<feature type="transmembrane region" description="Helical" evidence="1">
    <location>
        <begin position="290"/>
        <end position="307"/>
    </location>
</feature>
<feature type="transmembrane region" description="Helical" evidence="1">
    <location>
        <begin position="235"/>
        <end position="254"/>
    </location>
</feature>
<evidence type="ECO:0000256" key="1">
    <source>
        <dbReference type="SAM" id="Phobius"/>
    </source>
</evidence>
<feature type="transmembrane region" description="Helical" evidence="1">
    <location>
        <begin position="162"/>
        <end position="184"/>
    </location>
</feature>
<feature type="transmembrane region" description="Helical" evidence="1">
    <location>
        <begin position="12"/>
        <end position="34"/>
    </location>
</feature>